<reference evidence="2" key="1">
    <citation type="submission" date="2016-10" db="EMBL/GenBank/DDBJ databases">
        <authorList>
            <person name="Varghese N."/>
            <person name="Submissions S."/>
        </authorList>
    </citation>
    <scope>NUCLEOTIDE SEQUENCE [LARGE SCALE GENOMIC DNA]</scope>
    <source>
        <strain evidence="2">DSM 26348</strain>
    </source>
</reference>
<dbReference type="RefSeq" id="WP_092053807.1">
    <property type="nucleotide sequence ID" value="NZ_FOQD01000016.1"/>
</dbReference>
<accession>A0A1I3P307</accession>
<protein>
    <submittedName>
        <fullName evidence="1">Putative rhamnosyl transferase</fullName>
    </submittedName>
</protein>
<dbReference type="AlphaFoldDB" id="A0A1I3P307"/>
<dbReference type="Proteomes" id="UP000199518">
    <property type="component" value="Unassembled WGS sequence"/>
</dbReference>
<name>A0A1I3P307_9PLAN</name>
<organism evidence="1 2">
    <name type="scientific">Planctomicrobium piriforme</name>
    <dbReference type="NCBI Taxonomy" id="1576369"/>
    <lineage>
        <taxon>Bacteria</taxon>
        <taxon>Pseudomonadati</taxon>
        <taxon>Planctomycetota</taxon>
        <taxon>Planctomycetia</taxon>
        <taxon>Planctomycetales</taxon>
        <taxon>Planctomycetaceae</taxon>
        <taxon>Planctomicrobium</taxon>
    </lineage>
</organism>
<proteinExistence type="predicted"/>
<evidence type="ECO:0000313" key="1">
    <source>
        <dbReference type="EMBL" id="SFJ15819.1"/>
    </source>
</evidence>
<gene>
    <name evidence="1" type="ORF">SAMN05421753_11620</name>
</gene>
<dbReference type="Pfam" id="PF11316">
    <property type="entry name" value="Rhamno_transf"/>
    <property type="match status" value="1"/>
</dbReference>
<dbReference type="InterPro" id="IPR021466">
    <property type="entry name" value="Put_rhamnosyl_transferase"/>
</dbReference>
<keyword evidence="1" id="KW-0808">Transferase</keyword>
<dbReference type="GO" id="GO:0016740">
    <property type="term" value="F:transferase activity"/>
    <property type="evidence" value="ECO:0007669"/>
    <property type="project" value="UniProtKB-KW"/>
</dbReference>
<evidence type="ECO:0000313" key="2">
    <source>
        <dbReference type="Proteomes" id="UP000199518"/>
    </source>
</evidence>
<dbReference type="OrthoDB" id="9771846at2"/>
<sequence>MTQFDHWLVTRFNLPISPFIGLDPKWFHHRLSLFLKYCLPSVASQSCQDFRWLLLVDRDTPFDLLASLSYARHEQPFDVLPVGHNWLTELTSHLRRNARTGFLITTRLDNDDVLHPEHLATVQAAFRRQHFGFHEFPCGLQLDETTFSAFHIEVSSGPFLTLMERVGETAKTVYCHGHHLVKEIEGLTPLPLDPAWVQVVHSANLVNRISSSAKPVANSYLHEHFPFLSPPAGR</sequence>
<dbReference type="EMBL" id="FOQD01000016">
    <property type="protein sequence ID" value="SFJ15819.1"/>
    <property type="molecule type" value="Genomic_DNA"/>
</dbReference>
<keyword evidence="2" id="KW-1185">Reference proteome</keyword>
<dbReference type="STRING" id="1576369.SAMN05421753_11620"/>
<dbReference type="CDD" id="cd00761">
    <property type="entry name" value="Glyco_tranf_GTA_type"/>
    <property type="match status" value="1"/>
</dbReference>